<feature type="compositionally biased region" description="Basic and acidic residues" evidence="12">
    <location>
        <begin position="244"/>
        <end position="255"/>
    </location>
</feature>
<dbReference type="PANTHER" id="PTHR24220:SF86">
    <property type="entry name" value="ABC TRANSPORTER ABCH.1"/>
    <property type="match status" value="1"/>
</dbReference>
<dbReference type="GO" id="GO:0005886">
    <property type="term" value="C:plasma membrane"/>
    <property type="evidence" value="ECO:0007669"/>
    <property type="project" value="UniProtKB-SubCell"/>
</dbReference>
<evidence type="ECO:0000256" key="13">
    <source>
        <dbReference type="SAM" id="Phobius"/>
    </source>
</evidence>
<evidence type="ECO:0000256" key="12">
    <source>
        <dbReference type="SAM" id="MobiDB-lite"/>
    </source>
</evidence>
<proteinExistence type="inferred from homology"/>
<dbReference type="PROSITE" id="PS50893">
    <property type="entry name" value="ABC_TRANSPORTER_2"/>
    <property type="match status" value="1"/>
</dbReference>
<evidence type="ECO:0000256" key="11">
    <source>
        <dbReference type="ARBA" id="ARBA00038388"/>
    </source>
</evidence>
<comment type="subcellular location">
    <subcellularLocation>
        <location evidence="1">Cell inner membrane</location>
        <topology evidence="1">Multi-pass membrane protein</topology>
    </subcellularLocation>
</comment>
<dbReference type="GO" id="GO:0005524">
    <property type="term" value="F:ATP binding"/>
    <property type="evidence" value="ECO:0007669"/>
    <property type="project" value="UniProtKB-KW"/>
</dbReference>
<evidence type="ECO:0000256" key="1">
    <source>
        <dbReference type="ARBA" id="ARBA00004429"/>
    </source>
</evidence>
<comment type="similarity">
    <text evidence="11">Belongs to the ABC transporter superfamily. Macrolide exporter (TC 3.A.1.122) family.</text>
</comment>
<evidence type="ECO:0000256" key="2">
    <source>
        <dbReference type="ARBA" id="ARBA00022448"/>
    </source>
</evidence>
<dbReference type="Gene3D" id="3.40.50.300">
    <property type="entry name" value="P-loop containing nucleotide triphosphate hydrolases"/>
    <property type="match status" value="1"/>
</dbReference>
<evidence type="ECO:0000256" key="3">
    <source>
        <dbReference type="ARBA" id="ARBA00022475"/>
    </source>
</evidence>
<dbReference type="CDD" id="cd03255">
    <property type="entry name" value="ABC_MJ0796_LolCDE_FtsE"/>
    <property type="match status" value="1"/>
</dbReference>
<evidence type="ECO:0000313" key="15">
    <source>
        <dbReference type="EMBL" id="RVU47467.1"/>
    </source>
</evidence>
<feature type="compositionally biased region" description="Basic residues" evidence="12">
    <location>
        <begin position="1"/>
        <end position="11"/>
    </location>
</feature>
<dbReference type="FunFam" id="3.40.50.300:FF:000032">
    <property type="entry name" value="Export ABC transporter ATP-binding protein"/>
    <property type="match status" value="1"/>
</dbReference>
<dbReference type="InterPro" id="IPR003838">
    <property type="entry name" value="ABC3_permease_C"/>
</dbReference>
<gene>
    <name evidence="15" type="ORF">EOE66_06920</name>
</gene>
<comment type="caution">
    <text evidence="15">The sequence shown here is derived from an EMBL/GenBank/DDBJ whole genome shotgun (WGS) entry which is preliminary data.</text>
</comment>
<dbReference type="AlphaFoldDB" id="A0A437RL14"/>
<keyword evidence="16" id="KW-1185">Reference proteome</keyword>
<evidence type="ECO:0000256" key="9">
    <source>
        <dbReference type="ARBA" id="ARBA00023136"/>
    </source>
</evidence>
<dbReference type="SUPFAM" id="SSF52540">
    <property type="entry name" value="P-loop containing nucleoside triphosphate hydrolases"/>
    <property type="match status" value="1"/>
</dbReference>
<dbReference type="GO" id="GO:0022857">
    <property type="term" value="F:transmembrane transporter activity"/>
    <property type="evidence" value="ECO:0007669"/>
    <property type="project" value="TreeGrafter"/>
</dbReference>
<evidence type="ECO:0000256" key="5">
    <source>
        <dbReference type="ARBA" id="ARBA00022692"/>
    </source>
</evidence>
<feature type="transmembrane region" description="Helical" evidence="13">
    <location>
        <begin position="574"/>
        <end position="602"/>
    </location>
</feature>
<reference evidence="15 16" key="1">
    <citation type="submission" date="2019-01" db="EMBL/GenBank/DDBJ databases">
        <authorList>
            <person name="Chen W.-M."/>
        </authorList>
    </citation>
    <scope>NUCLEOTIDE SEQUENCE [LARGE SCALE GENOMIC DNA]</scope>
    <source>
        <strain evidence="15 16">KYPY4</strain>
    </source>
</reference>
<dbReference type="InterPro" id="IPR015854">
    <property type="entry name" value="ABC_transpr_LolD-like"/>
</dbReference>
<dbReference type="OrthoDB" id="4814201at2"/>
<dbReference type="GO" id="GO:0016887">
    <property type="term" value="F:ATP hydrolysis activity"/>
    <property type="evidence" value="ECO:0007669"/>
    <property type="project" value="InterPro"/>
</dbReference>
<evidence type="ECO:0000313" key="16">
    <source>
        <dbReference type="Proteomes" id="UP000285575"/>
    </source>
</evidence>
<evidence type="ECO:0000256" key="8">
    <source>
        <dbReference type="ARBA" id="ARBA00022989"/>
    </source>
</evidence>
<keyword evidence="2" id="KW-0813">Transport</keyword>
<evidence type="ECO:0000256" key="4">
    <source>
        <dbReference type="ARBA" id="ARBA00022519"/>
    </source>
</evidence>
<keyword evidence="9 13" id="KW-0472">Membrane</keyword>
<evidence type="ECO:0000256" key="7">
    <source>
        <dbReference type="ARBA" id="ARBA00022840"/>
    </source>
</evidence>
<feature type="transmembrane region" description="Helical" evidence="13">
    <location>
        <begin position="623"/>
        <end position="646"/>
    </location>
</feature>
<dbReference type="InterPro" id="IPR017911">
    <property type="entry name" value="MacB-like_ATP-bd"/>
</dbReference>
<organism evidence="15 16">
    <name type="scientific">Rubrivivax rivuli</name>
    <dbReference type="NCBI Taxonomy" id="1862385"/>
    <lineage>
        <taxon>Bacteria</taxon>
        <taxon>Pseudomonadati</taxon>
        <taxon>Pseudomonadota</taxon>
        <taxon>Betaproteobacteria</taxon>
        <taxon>Burkholderiales</taxon>
        <taxon>Sphaerotilaceae</taxon>
        <taxon>Rubrivivax</taxon>
    </lineage>
</organism>
<sequence>MRPRRQPRPARPRSEPGPEGRVGMALIELRGVSRRYTLGTIEVRALDGITLAIEAGEFVAIMGQSGSGKSTLMNVLGCLDNPTEGQFLIDGQDAGQFGPDELAALRRERFGFIFQRYHLLPHLDARGNAALPAVYAGVGSGARGARAQALLERLGLGERLHHKPNELSGGQQQRVSIARALMNGGQIILADEPTGALDTNSGAEMLRLLKELNEAGHTIILVTHDPTVAAHARRVIELRDGRVVKDDGTPTDHKTQTLPPAPDAPQVHQGGWLRRWQVQWREAVATAWLSLQGNRLRTFLSMLGISIGIASVVSIVALTSAARSTFEGEFQSVMSGKIWIWRGNNRLPPGAQPPSFRLAEIDALRGLPGIASVQGERQLPVLLRHRSSDANLNARGADGNTLYERKLKVDSGRFFSAYELAEGAQVLVLDEQSRKALFKDTESPVGKTVLLSGSGAAGGMGGGGESGAGLPGAGAAPATAALPFTVIGTVKADTQLGINFGNGIAFVPERTFIQRLDSRPAVDAFSVQMDFTQPPEEVLRHIKHRLVALRGAENFSSWSGDSEFRKMQEVTAGFAALFAGVGAIALLVGGVGVMNIMLVSVSERTREIGIRMAVGARQGDVRLQFLIEAVVLCCLGGLVGVGFSWLGAQALNAAQDKLAVTVSWSALGVAFAVSSAVGLIFGTVPARRAAALSPVDALARE</sequence>
<dbReference type="Pfam" id="PF00005">
    <property type="entry name" value="ABC_tran"/>
    <property type="match status" value="1"/>
</dbReference>
<dbReference type="Pfam" id="PF12704">
    <property type="entry name" value="MacB_PCD"/>
    <property type="match status" value="1"/>
</dbReference>
<evidence type="ECO:0000256" key="10">
    <source>
        <dbReference type="ARBA" id="ARBA00023251"/>
    </source>
</evidence>
<accession>A0A437RL14</accession>
<dbReference type="InterPro" id="IPR003593">
    <property type="entry name" value="AAA+_ATPase"/>
</dbReference>
<protein>
    <submittedName>
        <fullName evidence="15">ATP-binding cassette domain-containing protein</fullName>
    </submittedName>
</protein>
<dbReference type="Pfam" id="PF02687">
    <property type="entry name" value="FtsX"/>
    <property type="match status" value="1"/>
</dbReference>
<keyword evidence="10" id="KW-0046">Antibiotic resistance</keyword>
<dbReference type="InterPro" id="IPR003439">
    <property type="entry name" value="ABC_transporter-like_ATP-bd"/>
</dbReference>
<dbReference type="InterPro" id="IPR027417">
    <property type="entry name" value="P-loop_NTPase"/>
</dbReference>
<dbReference type="EMBL" id="SACR01000002">
    <property type="protein sequence ID" value="RVU47467.1"/>
    <property type="molecule type" value="Genomic_DNA"/>
</dbReference>
<dbReference type="Proteomes" id="UP000285575">
    <property type="component" value="Unassembled WGS sequence"/>
</dbReference>
<keyword evidence="5 13" id="KW-0812">Transmembrane</keyword>
<keyword evidence="6" id="KW-0547">Nucleotide-binding</keyword>
<keyword evidence="4" id="KW-0997">Cell inner membrane</keyword>
<name>A0A437RL14_9BURK</name>
<feature type="transmembrane region" description="Helical" evidence="13">
    <location>
        <begin position="299"/>
        <end position="322"/>
    </location>
</feature>
<dbReference type="GO" id="GO:0046677">
    <property type="term" value="P:response to antibiotic"/>
    <property type="evidence" value="ECO:0007669"/>
    <property type="project" value="UniProtKB-KW"/>
</dbReference>
<keyword evidence="7 15" id="KW-0067">ATP-binding</keyword>
<dbReference type="InterPro" id="IPR025857">
    <property type="entry name" value="MacB_PCD"/>
</dbReference>
<feature type="region of interest" description="Disordered" evidence="12">
    <location>
        <begin position="244"/>
        <end position="268"/>
    </location>
</feature>
<keyword evidence="8 13" id="KW-1133">Transmembrane helix</keyword>
<feature type="transmembrane region" description="Helical" evidence="13">
    <location>
        <begin position="658"/>
        <end position="681"/>
    </location>
</feature>
<dbReference type="SMART" id="SM00382">
    <property type="entry name" value="AAA"/>
    <property type="match status" value="1"/>
</dbReference>
<feature type="domain" description="ABC transporter" evidence="14">
    <location>
        <begin position="27"/>
        <end position="265"/>
    </location>
</feature>
<evidence type="ECO:0000256" key="6">
    <source>
        <dbReference type="ARBA" id="ARBA00022741"/>
    </source>
</evidence>
<feature type="region of interest" description="Disordered" evidence="12">
    <location>
        <begin position="1"/>
        <end position="22"/>
    </location>
</feature>
<keyword evidence="3" id="KW-1003">Cell membrane</keyword>
<dbReference type="GO" id="GO:0098796">
    <property type="term" value="C:membrane protein complex"/>
    <property type="evidence" value="ECO:0007669"/>
    <property type="project" value="UniProtKB-ARBA"/>
</dbReference>
<dbReference type="InterPro" id="IPR017871">
    <property type="entry name" value="ABC_transporter-like_CS"/>
</dbReference>
<dbReference type="PANTHER" id="PTHR24220">
    <property type="entry name" value="IMPORT ATP-BINDING PROTEIN"/>
    <property type="match status" value="1"/>
</dbReference>
<dbReference type="PROSITE" id="PS00211">
    <property type="entry name" value="ABC_TRANSPORTER_1"/>
    <property type="match status" value="1"/>
</dbReference>
<evidence type="ECO:0000259" key="14">
    <source>
        <dbReference type="PROSITE" id="PS50893"/>
    </source>
</evidence>